<sequence length="156" mass="17884">MTLLILTMMMCSSLMLMTASPLMMMMILIMMTILTSITSGSMNVSFWYSYMLFLIIVGGMLIVFIYMTSVASNEKVLINMKPMLMTILPLLMIESSTHNNFHNSTMTNKNLEFSIMKYLNLPLMILMFMLMVFLIITLIATVKITKVDNGPLRQKY</sequence>
<dbReference type="AlphaFoldDB" id="A0A346RKF1"/>
<feature type="transmembrane region" description="Helical" evidence="1">
    <location>
        <begin position="121"/>
        <end position="145"/>
    </location>
</feature>
<proteinExistence type="predicted"/>
<keyword evidence="2" id="KW-0496">Mitochondrion</keyword>
<gene>
    <name evidence="2" type="primary">nad6</name>
</gene>
<feature type="transmembrane region" description="Helical" evidence="1">
    <location>
        <begin position="83"/>
        <end position="101"/>
    </location>
</feature>
<dbReference type="EMBL" id="MG193529">
    <property type="protein sequence ID" value="AXS66548.1"/>
    <property type="molecule type" value="Genomic_DNA"/>
</dbReference>
<name>A0A346RKF1_9COLE</name>
<keyword evidence="1" id="KW-0812">Transmembrane</keyword>
<accession>A0A346RKF1</accession>
<feature type="transmembrane region" description="Helical" evidence="1">
    <location>
        <begin position="50"/>
        <end position="71"/>
    </location>
</feature>
<keyword evidence="1" id="KW-1133">Transmembrane helix</keyword>
<protein>
    <submittedName>
        <fullName evidence="2">NADH dehydrogenase subunit 6</fullName>
    </submittedName>
</protein>
<evidence type="ECO:0000313" key="2">
    <source>
        <dbReference type="EMBL" id="AXS66548.1"/>
    </source>
</evidence>
<organism evidence="2">
    <name type="scientific">Bostrichoidea sp. 6 KM-2017</name>
    <dbReference type="NCBI Taxonomy" id="2219280"/>
    <lineage>
        <taxon>Eukaryota</taxon>
        <taxon>Metazoa</taxon>
        <taxon>Ecdysozoa</taxon>
        <taxon>Arthropoda</taxon>
        <taxon>Hexapoda</taxon>
        <taxon>Insecta</taxon>
        <taxon>Pterygota</taxon>
        <taxon>Neoptera</taxon>
        <taxon>Endopterygota</taxon>
        <taxon>Coleoptera</taxon>
        <taxon>Polyphaga</taxon>
        <taxon>Bostrichiformia</taxon>
    </lineage>
</organism>
<geneLocation type="mitochondrion" evidence="2"/>
<evidence type="ECO:0000256" key="1">
    <source>
        <dbReference type="SAM" id="Phobius"/>
    </source>
</evidence>
<reference evidence="2" key="1">
    <citation type="journal article" date="2018" name="J. ISSAAS">
        <title>The contribution of mitochondrial metagenomics to large-scale data mining and phylogenetic analysis of Coleoptera.</title>
        <authorList>
            <person name="Miller K."/>
            <person name="Linard B."/>
            <person name="Motyka M."/>
            <person name="Bocek M."/>
            <person name="Vogler A.P."/>
        </authorList>
    </citation>
    <scope>NUCLEOTIDE SEQUENCE</scope>
</reference>
<keyword evidence="1" id="KW-0472">Membrane</keyword>